<evidence type="ECO:0000256" key="6">
    <source>
        <dbReference type="PROSITE-ProRule" id="PRU00104"/>
    </source>
</evidence>
<dbReference type="PROSITE" id="PS50237">
    <property type="entry name" value="HECT"/>
    <property type="match status" value="1"/>
</dbReference>
<dbReference type="GO" id="GO:0000209">
    <property type="term" value="P:protein polyubiquitination"/>
    <property type="evidence" value="ECO:0007669"/>
    <property type="project" value="TreeGrafter"/>
</dbReference>
<dbReference type="HOGENOM" id="CLU_253085_0_0_1"/>
<dbReference type="PANTHER" id="PTHR11254:SF67">
    <property type="entry name" value="E3 UBIQUITIN-PROTEIN LIGASE HUWE1"/>
    <property type="match status" value="1"/>
</dbReference>
<name>A0A0D3AJW0_BRAOL</name>
<evidence type="ECO:0000313" key="10">
    <source>
        <dbReference type="Proteomes" id="UP000032141"/>
    </source>
</evidence>
<feature type="domain" description="HECT" evidence="8">
    <location>
        <begin position="753"/>
        <end position="899"/>
    </location>
</feature>
<evidence type="ECO:0000313" key="9">
    <source>
        <dbReference type="EnsemblPlants" id="Bo2g017900.1"/>
    </source>
</evidence>
<comment type="pathway">
    <text evidence="2">Protein modification; protein ubiquitination.</text>
</comment>
<feature type="compositionally biased region" description="Basic and acidic residues" evidence="7">
    <location>
        <begin position="1378"/>
        <end position="1389"/>
    </location>
</feature>
<comment type="catalytic activity">
    <reaction evidence="1">
        <text>S-ubiquitinyl-[E2 ubiquitin-conjugating enzyme]-L-cysteine + [acceptor protein]-L-lysine = [E2 ubiquitin-conjugating enzyme]-L-cysteine + N(6)-ubiquitinyl-[acceptor protein]-L-lysine.</text>
        <dbReference type="EC" id="2.3.2.26"/>
    </reaction>
</comment>
<proteinExistence type="predicted"/>
<feature type="compositionally biased region" description="Basic and acidic residues" evidence="7">
    <location>
        <begin position="1006"/>
        <end position="1045"/>
    </location>
</feature>
<feature type="active site" description="Glycyl thioester intermediate" evidence="6">
    <location>
        <position position="865"/>
    </location>
</feature>
<dbReference type="InterPro" id="IPR050409">
    <property type="entry name" value="E3_ubiq-protein_ligase"/>
</dbReference>
<dbReference type="Gene3D" id="3.30.2410.10">
    <property type="entry name" value="Hect, E3 ligase catalytic domain"/>
    <property type="match status" value="1"/>
</dbReference>
<keyword evidence="4" id="KW-0808">Transferase</keyword>
<dbReference type="GO" id="GO:0005737">
    <property type="term" value="C:cytoplasm"/>
    <property type="evidence" value="ECO:0007669"/>
    <property type="project" value="TreeGrafter"/>
</dbReference>
<dbReference type="Gramene" id="Bo2g017900.1">
    <property type="protein sequence ID" value="Bo2g017900.1"/>
    <property type="gene ID" value="Bo2g017900"/>
</dbReference>
<reference evidence="9" key="2">
    <citation type="submission" date="2015-03" db="UniProtKB">
        <authorList>
            <consortium name="EnsemblPlants"/>
        </authorList>
    </citation>
    <scope>IDENTIFICATION</scope>
</reference>
<dbReference type="GO" id="GO:0061630">
    <property type="term" value="F:ubiquitin protein ligase activity"/>
    <property type="evidence" value="ECO:0007669"/>
    <property type="project" value="UniProtKB-EC"/>
</dbReference>
<keyword evidence="5 6" id="KW-0833">Ubl conjugation pathway</keyword>
<dbReference type="STRING" id="109376.A0A0D3AJW0"/>
<feature type="compositionally biased region" description="Acidic residues" evidence="7">
    <location>
        <begin position="1281"/>
        <end position="1306"/>
    </location>
</feature>
<dbReference type="SMART" id="SM00119">
    <property type="entry name" value="HECTc"/>
    <property type="match status" value="1"/>
</dbReference>
<dbReference type="GO" id="GO:0006511">
    <property type="term" value="P:ubiquitin-dependent protein catabolic process"/>
    <property type="evidence" value="ECO:0007669"/>
    <property type="project" value="TreeGrafter"/>
</dbReference>
<keyword evidence="10" id="KW-1185">Reference proteome</keyword>
<accession>A0A0D3AJW0</accession>
<evidence type="ECO:0000256" key="5">
    <source>
        <dbReference type="ARBA" id="ARBA00022786"/>
    </source>
</evidence>
<organism evidence="9 10">
    <name type="scientific">Brassica oleracea var. oleracea</name>
    <dbReference type="NCBI Taxonomy" id="109376"/>
    <lineage>
        <taxon>Eukaryota</taxon>
        <taxon>Viridiplantae</taxon>
        <taxon>Streptophyta</taxon>
        <taxon>Embryophyta</taxon>
        <taxon>Tracheophyta</taxon>
        <taxon>Spermatophyta</taxon>
        <taxon>Magnoliopsida</taxon>
        <taxon>eudicotyledons</taxon>
        <taxon>Gunneridae</taxon>
        <taxon>Pentapetalae</taxon>
        <taxon>rosids</taxon>
        <taxon>malvids</taxon>
        <taxon>Brassicales</taxon>
        <taxon>Brassicaceae</taxon>
        <taxon>Brassiceae</taxon>
        <taxon>Brassica</taxon>
    </lineage>
</organism>
<dbReference type="InterPro" id="IPR000569">
    <property type="entry name" value="HECT_dom"/>
</dbReference>
<dbReference type="InterPro" id="IPR005048">
    <property type="entry name" value="DUF287"/>
</dbReference>
<protein>
    <recommendedName>
        <fullName evidence="3">HECT-type E3 ubiquitin transferase</fullName>
        <ecNumber evidence="3">2.3.2.26</ecNumber>
    </recommendedName>
</protein>
<evidence type="ECO:0000256" key="1">
    <source>
        <dbReference type="ARBA" id="ARBA00000885"/>
    </source>
</evidence>
<dbReference type="InterPro" id="IPR035983">
    <property type="entry name" value="Hect_E3_ubiquitin_ligase"/>
</dbReference>
<dbReference type="EnsemblPlants" id="Bo2g017900.1">
    <property type="protein sequence ID" value="Bo2g017900.1"/>
    <property type="gene ID" value="Bo2g017900"/>
</dbReference>
<dbReference type="Proteomes" id="UP000032141">
    <property type="component" value="Chromosome C2"/>
</dbReference>
<dbReference type="OMA" id="ANEYCES"/>
<dbReference type="SUPFAM" id="SSF56204">
    <property type="entry name" value="Hect, E3 ligase catalytic domain"/>
    <property type="match status" value="1"/>
</dbReference>
<evidence type="ECO:0000256" key="2">
    <source>
        <dbReference type="ARBA" id="ARBA00004906"/>
    </source>
</evidence>
<evidence type="ECO:0000256" key="4">
    <source>
        <dbReference type="ARBA" id="ARBA00022679"/>
    </source>
</evidence>
<evidence type="ECO:0000256" key="7">
    <source>
        <dbReference type="SAM" id="MobiDB-lite"/>
    </source>
</evidence>
<dbReference type="EC" id="2.3.2.26" evidence="3"/>
<feature type="region of interest" description="Disordered" evidence="7">
    <location>
        <begin position="996"/>
        <end position="1049"/>
    </location>
</feature>
<dbReference type="eggNOG" id="KOG0939">
    <property type="taxonomic scope" value="Eukaryota"/>
</dbReference>
<dbReference type="Pfam" id="PF00632">
    <property type="entry name" value="HECT"/>
    <property type="match status" value="1"/>
</dbReference>
<dbReference type="Pfam" id="PF03384">
    <property type="entry name" value="DUF287"/>
    <property type="match status" value="1"/>
</dbReference>
<feature type="compositionally biased region" description="Low complexity" evidence="7">
    <location>
        <begin position="1263"/>
        <end position="1278"/>
    </location>
</feature>
<reference evidence="9 10" key="1">
    <citation type="journal article" date="2014" name="Genome Biol.">
        <title>Transcriptome and methylome profiling reveals relics of genome dominance in the mesopolyploid Brassica oleracea.</title>
        <authorList>
            <person name="Parkin I.A."/>
            <person name="Koh C."/>
            <person name="Tang H."/>
            <person name="Robinson S.J."/>
            <person name="Kagale S."/>
            <person name="Clarke W.E."/>
            <person name="Town C.D."/>
            <person name="Nixon J."/>
            <person name="Krishnakumar V."/>
            <person name="Bidwell S.L."/>
            <person name="Denoeud F."/>
            <person name="Belcram H."/>
            <person name="Links M.G."/>
            <person name="Just J."/>
            <person name="Clarke C."/>
            <person name="Bender T."/>
            <person name="Huebert T."/>
            <person name="Mason A.S."/>
            <person name="Pires J.C."/>
            <person name="Barker G."/>
            <person name="Moore J."/>
            <person name="Walley P.G."/>
            <person name="Manoli S."/>
            <person name="Batley J."/>
            <person name="Edwards D."/>
            <person name="Nelson M.N."/>
            <person name="Wang X."/>
            <person name="Paterson A.H."/>
            <person name="King G."/>
            <person name="Bancroft I."/>
            <person name="Chalhoub B."/>
            <person name="Sharpe A.G."/>
        </authorList>
    </citation>
    <scope>NUCLEOTIDE SEQUENCE</scope>
    <source>
        <strain evidence="9 10">cv. TO1000</strain>
    </source>
</reference>
<feature type="compositionally biased region" description="Basic and acidic residues" evidence="7">
    <location>
        <begin position="1341"/>
        <end position="1364"/>
    </location>
</feature>
<feature type="region of interest" description="Disordered" evidence="7">
    <location>
        <begin position="1186"/>
        <end position="1210"/>
    </location>
</feature>
<feature type="compositionally biased region" description="Basic and acidic residues" evidence="7">
    <location>
        <begin position="1397"/>
        <end position="1421"/>
    </location>
</feature>
<evidence type="ECO:0000256" key="3">
    <source>
        <dbReference type="ARBA" id="ARBA00012485"/>
    </source>
</evidence>
<feature type="region of interest" description="Disordered" evidence="7">
    <location>
        <begin position="1255"/>
        <end position="1421"/>
    </location>
</feature>
<sequence length="1421" mass="159154">MNCRGRSPMNYDGQYTPVVTNMDKPRTLPPFLKNSLAPILMHVAPPLVFTIFQLAPPALQILISTSAFIYLHHIHMFLVFLENLSFNRNISKSPRFLARISAIAKSASQQTMHSLQASLVEVENILSAPNSVGSSTLQLDTNQETELQGALTSLFTELWRDTWAKEVSIERQSKEGNPRGYKEACITDKFEGATVILNLLGGLCFIYVHSVGVIVHRDTEISTSTLSKGILYNIIRSALLLTSPTIGCKHELFEKGSSFLLAVCRRSMEALSNKILLVRKEVDGDNKTLLSKIGRPLVKSLIEMVKLVDPKDSEAFLFSEHVLRSLNLISKVCRESGDHTVSPSQLILCDVDSIKFEDGNRENLFTFRQTGPSKWKPTIDRVHLNTHSKLLETRLANAKEQVIISHPSQRHEDDLSFLNFASSISDLKLAVNFRKISLFVKEHQPLLSSDDLIILMRFFLRAPVNEQQLVKTQILLSDLMEQNDEHFARILLDVLHAETKTSTSDQMVISWVLILLRRLIISSNPILEVFLVRDLALLLELLNLPSKELMMLVMHLLGSVLSHAKVEDESSKYSLDELKPSDLQNLCIFFPQGQATKTSFQLSSTGHASFEQLVCEAIDELSGQATSSPLSVFKSFFRFCEITKEDHLKFAEPHMIMLNQLIRDDIYLLDNSFSLLWKTPEVIDFANKRKYFKAKALIVQRNKADALEPENLISKDAKEPELFSAAECSLTYQPNLQSRVHPSYYTFIGLCGAIDDKLLAFLKGFHELIPQKNAAIFNAEELRDAMSGMPTIHVEALKQTAIYVNYVGDDVVIQWFWEVLESFEHSDKAKFLGFVTGTQRVPSDGLELTIVRSGATNRLPAGHTCAKQLDLPRYSTKEQLRDKLLKAIQGRDLDSLRFTPRVNKIGSIEEKNQKTQGNNYELNAQFTVESVSQNSILNSENPTHSIANEYCESQSRMKTQIMLNRHDPKAKEDGSISVGGEDMSMAMVTLSGEAIDKSVAPGTDQSPRDEESREVDGREKEKEAGDEGENKAKEGDEEMEPRKNDEEADERAIQLVRHTKSHAESLLAFEAIPSLRNHFRENVSGARSGCPRMCKMQYKRKSGTREFSLNAVNDKIGNSTKDIESILVATAAEKKLLETIWMDKESCWADDDDDAAVDRWTKIKRKGKKQVFFEEQFGIDFEARTSRNEGQAHAESGQAHADSVEATGATPESAFQAMEGRLMNAVREAMKEMNEKVTSLSHKLALLEEEVKSLRLSDKPADQDAPQKQADQDAPQKQTDQDDSSEDDESGEDDGSDNKESEEEDGSDSKDGGFIEDVTNENQGGDGDMDDTDAEMYAHAAEFERSLEMKKKRPREDDGNEAVRAKSRFSPVGTRSKKAAEKTAAEKAPGKKAPGKKTPDKKAAGKKAAEEDAAQKKQKTE</sequence>
<evidence type="ECO:0000259" key="8">
    <source>
        <dbReference type="PROSITE" id="PS50237"/>
    </source>
</evidence>
<dbReference type="PANTHER" id="PTHR11254">
    <property type="entry name" value="HECT DOMAIN UBIQUITIN-PROTEIN LIGASE"/>
    <property type="match status" value="1"/>
</dbReference>